<protein>
    <submittedName>
        <fullName evidence="2">Uncharacterized protein</fullName>
    </submittedName>
</protein>
<evidence type="ECO:0000313" key="3">
    <source>
        <dbReference type="Proteomes" id="UP001222027"/>
    </source>
</evidence>
<reference evidence="2 3" key="1">
    <citation type="submission" date="2022-12" db="EMBL/GenBank/DDBJ databases">
        <title>Chromosome-scale assembly of the Ensete ventricosum genome.</title>
        <authorList>
            <person name="Dussert Y."/>
            <person name="Stocks J."/>
            <person name="Wendawek A."/>
            <person name="Woldeyes F."/>
            <person name="Nichols R.A."/>
            <person name="Borrell J.S."/>
        </authorList>
    </citation>
    <scope>NUCLEOTIDE SEQUENCE [LARGE SCALE GENOMIC DNA]</scope>
    <source>
        <strain evidence="3">cv. Maze</strain>
        <tissue evidence="2">Seeds</tissue>
    </source>
</reference>
<keyword evidence="3" id="KW-1185">Reference proteome</keyword>
<feature type="region of interest" description="Disordered" evidence="1">
    <location>
        <begin position="1"/>
        <end position="28"/>
    </location>
</feature>
<comment type="caution">
    <text evidence="2">The sequence shown here is derived from an EMBL/GenBank/DDBJ whole genome shotgun (WGS) entry which is preliminary data.</text>
</comment>
<evidence type="ECO:0000313" key="2">
    <source>
        <dbReference type="EMBL" id="KAJ8471523.1"/>
    </source>
</evidence>
<accession>A0AAV8QDU6</accession>
<organism evidence="2 3">
    <name type="scientific">Ensete ventricosum</name>
    <name type="common">Abyssinian banana</name>
    <name type="synonym">Musa ensete</name>
    <dbReference type="NCBI Taxonomy" id="4639"/>
    <lineage>
        <taxon>Eukaryota</taxon>
        <taxon>Viridiplantae</taxon>
        <taxon>Streptophyta</taxon>
        <taxon>Embryophyta</taxon>
        <taxon>Tracheophyta</taxon>
        <taxon>Spermatophyta</taxon>
        <taxon>Magnoliopsida</taxon>
        <taxon>Liliopsida</taxon>
        <taxon>Zingiberales</taxon>
        <taxon>Musaceae</taxon>
        <taxon>Ensete</taxon>
    </lineage>
</organism>
<dbReference type="EMBL" id="JAQQAF010000007">
    <property type="protein sequence ID" value="KAJ8471523.1"/>
    <property type="molecule type" value="Genomic_DNA"/>
</dbReference>
<dbReference type="AlphaFoldDB" id="A0AAV8QDU6"/>
<sequence length="108" mass="11658">MLNGTTFHRALRRTGTGRPTHGPSEVEVDPEKVVGGEAVGGSAWFYERACSRWPRQALPDMASGAEVETAVAEGEVVGEVEVDRNRVLAVRWRPRAALVIGHAHGSNN</sequence>
<name>A0AAV8QDU6_ENSVE</name>
<evidence type="ECO:0000256" key="1">
    <source>
        <dbReference type="SAM" id="MobiDB-lite"/>
    </source>
</evidence>
<dbReference type="Proteomes" id="UP001222027">
    <property type="component" value="Unassembled WGS sequence"/>
</dbReference>
<gene>
    <name evidence="2" type="ORF">OPV22_025866</name>
</gene>
<proteinExistence type="predicted"/>